<evidence type="ECO:0000313" key="2">
    <source>
        <dbReference type="Proteomes" id="UP001595821"/>
    </source>
</evidence>
<reference evidence="1 2" key="1">
    <citation type="journal article" date="2014" name="Int. J. Syst. Evol. Microbiol.">
        <title>Complete genome sequence of Corynebacterium casei LMG S-19264T (=DSM 44701T), isolated from a smear-ripened cheese.</title>
        <authorList>
            <consortium name="US DOE Joint Genome Institute (JGI-PGF)"/>
            <person name="Walter F."/>
            <person name="Albersmeier A."/>
            <person name="Kalinowski J."/>
            <person name="Ruckert C."/>
        </authorList>
    </citation>
    <scope>NUCLEOTIDE SEQUENCE [LARGE SCALE GENOMIC DNA]</scope>
    <source>
        <strain evidence="1 2">IBRC-M 10912</strain>
    </source>
</reference>
<sequence>MSHHRGNDGHADEAMPRCSCKVGRTIESYDLPGMNADLAARWTGRGSEKYSLRELERYFNERVLQAALEAAGVDPLNGEVENLYALLTSDDSGEIEARRRLEREGIDVERVTSDFVSHQAIHSHLRDCCDVELEKDTGDPLEKGRDTIASLQNRLTAVTENTLQRLARTGVLSLGDFSVFVSVQITCEECGQYYSITELLDQGGCNCQEDVDDEVGE</sequence>
<dbReference type="InterPro" id="IPR048925">
    <property type="entry name" value="RdfA"/>
</dbReference>
<organism evidence="1 2">
    <name type="scientific">Natribaculum luteum</name>
    <dbReference type="NCBI Taxonomy" id="1586232"/>
    <lineage>
        <taxon>Archaea</taxon>
        <taxon>Methanobacteriati</taxon>
        <taxon>Methanobacteriota</taxon>
        <taxon>Stenosarchaea group</taxon>
        <taxon>Halobacteria</taxon>
        <taxon>Halobacteriales</taxon>
        <taxon>Natrialbaceae</taxon>
        <taxon>Natribaculum</taxon>
    </lineage>
</organism>
<evidence type="ECO:0000313" key="1">
    <source>
        <dbReference type="EMBL" id="MFC4248391.1"/>
    </source>
</evidence>
<name>A0ABD5P268_9EURY</name>
<comment type="caution">
    <text evidence="1">The sequence shown here is derived from an EMBL/GenBank/DDBJ whole genome shotgun (WGS) entry which is preliminary data.</text>
</comment>
<dbReference type="GeneID" id="71855621"/>
<dbReference type="EMBL" id="JBHSDJ010000121">
    <property type="protein sequence ID" value="MFC4248391.1"/>
    <property type="molecule type" value="Genomic_DNA"/>
</dbReference>
<dbReference type="Pfam" id="PF21811">
    <property type="entry name" value="RdfA"/>
    <property type="match status" value="1"/>
</dbReference>
<protein>
    <submittedName>
        <fullName evidence="1">Rod-determining factor RdfA</fullName>
    </submittedName>
</protein>
<proteinExistence type="predicted"/>
<accession>A0ABD5P268</accession>
<dbReference type="RefSeq" id="WP_246970350.1">
    <property type="nucleotide sequence ID" value="NZ_CP095397.1"/>
</dbReference>
<dbReference type="AlphaFoldDB" id="A0ABD5P268"/>
<dbReference type="Proteomes" id="UP001595821">
    <property type="component" value="Unassembled WGS sequence"/>
</dbReference>
<gene>
    <name evidence="1" type="primary">rdfA</name>
    <name evidence="1" type="ORF">ACFOZ7_15865</name>
</gene>